<feature type="signal peptide" evidence="2">
    <location>
        <begin position="1"/>
        <end position="16"/>
    </location>
</feature>
<evidence type="ECO:0000313" key="5">
    <source>
        <dbReference type="Proteomes" id="UP001159428"/>
    </source>
</evidence>
<accession>A0AAU9WD82</accession>
<sequence length="650" mass="74174">MICLLLIAFGTLLSDSGFVIVTEAQQAKILLRSVNDTSSPNAFKFELKPDILKEISHMERPIRVIAAVGNARVGKSTFLNLVGHILDEKRTSSVIEEVFKTGASMKAVTRDVWAYVIRQKVGSMLLLDVEGTDLGDDTVTDRLSMFTAMMSSKLNVFAVDVVGNADIDFIYRMARLSYLVFKDKNILDHFPKLQIVLRTNLGSDGDYNFEEIFRGETHKGKEDKMETIYKFFPKDSIAVTRIPYVHNAAQLFRDQNVLETSSAWKAFKTAIEKIKESPEKKTFEGSSIDGEALIDLAERLVQIMNNNSWEYFGNVYETWERDICRKSYKEHIEPVLKWRTSIEIQDGMIEALDKFKLVCNLQGEIEDAKEELKRTARDKREFEEQEKQRREERRMQEEKRKRDEESWWEYGKTAMSYCIGKTQITLGLPLRPDVHFMNFKQVFFPLAEAQQAKILLYSVNNKSSPNAFELNPDVLEEISQMEPPIRVIAAVGNARVGKSTFLNVFSSICSLERKSNAIEEVFESGASLDPVTRGVWAHIIRHPDKNGSILLLDVEGTDLGNDSVTDRLSMFTAMLSSGLNIFALQVVKNGDINFLYRIVRLSELVFEGKEIPNNFPKLRIVLRTNLNVPDDDSLEDIKSVKKYFILTGRV</sequence>
<feature type="domain" description="Guanylate-binding protein N-terminal" evidence="3">
    <location>
        <begin position="467"/>
        <end position="605"/>
    </location>
</feature>
<evidence type="ECO:0000256" key="2">
    <source>
        <dbReference type="SAM" id="SignalP"/>
    </source>
</evidence>
<evidence type="ECO:0000256" key="1">
    <source>
        <dbReference type="SAM" id="MobiDB-lite"/>
    </source>
</evidence>
<dbReference type="InterPro" id="IPR015894">
    <property type="entry name" value="Guanylate-bd_N"/>
</dbReference>
<dbReference type="Proteomes" id="UP001159428">
    <property type="component" value="Unassembled WGS sequence"/>
</dbReference>
<gene>
    <name evidence="4" type="ORF">PMEA_00003745</name>
</gene>
<dbReference type="AlphaFoldDB" id="A0AAU9WD82"/>
<dbReference type="SUPFAM" id="SSF52540">
    <property type="entry name" value="P-loop containing nucleoside triphosphate hydrolases"/>
    <property type="match status" value="2"/>
</dbReference>
<dbReference type="InterPro" id="IPR027417">
    <property type="entry name" value="P-loop_NTPase"/>
</dbReference>
<evidence type="ECO:0000259" key="3">
    <source>
        <dbReference type="Pfam" id="PF02263"/>
    </source>
</evidence>
<reference evidence="4 5" key="1">
    <citation type="submission" date="2022-05" db="EMBL/GenBank/DDBJ databases">
        <authorList>
            <consortium name="Genoscope - CEA"/>
            <person name="William W."/>
        </authorList>
    </citation>
    <scope>NUCLEOTIDE SEQUENCE [LARGE SCALE GENOMIC DNA]</scope>
</reference>
<comment type="caution">
    <text evidence="4">The sequence shown here is derived from an EMBL/GenBank/DDBJ whole genome shotgun (WGS) entry which is preliminary data.</text>
</comment>
<dbReference type="GO" id="GO:0003924">
    <property type="term" value="F:GTPase activity"/>
    <property type="evidence" value="ECO:0007669"/>
    <property type="project" value="InterPro"/>
</dbReference>
<dbReference type="Gene3D" id="3.40.50.300">
    <property type="entry name" value="P-loop containing nucleotide triphosphate hydrolases"/>
    <property type="match status" value="2"/>
</dbReference>
<proteinExistence type="predicted"/>
<feature type="region of interest" description="Disordered" evidence="1">
    <location>
        <begin position="372"/>
        <end position="398"/>
    </location>
</feature>
<dbReference type="EMBL" id="CALNXJ010000012">
    <property type="protein sequence ID" value="CAH3110596.1"/>
    <property type="molecule type" value="Genomic_DNA"/>
</dbReference>
<feature type="chain" id="PRO_5043325585" description="Guanylate-binding protein N-terminal domain-containing protein" evidence="2">
    <location>
        <begin position="17"/>
        <end position="650"/>
    </location>
</feature>
<dbReference type="GO" id="GO:0005525">
    <property type="term" value="F:GTP binding"/>
    <property type="evidence" value="ECO:0007669"/>
    <property type="project" value="InterPro"/>
</dbReference>
<name>A0AAU9WD82_9CNID</name>
<protein>
    <recommendedName>
        <fullName evidence="3">Guanylate-binding protein N-terminal domain-containing protein</fullName>
    </recommendedName>
</protein>
<keyword evidence="2" id="KW-0732">Signal</keyword>
<feature type="domain" description="Guanylate-binding protein N-terminal" evidence="3">
    <location>
        <begin position="44"/>
        <end position="175"/>
    </location>
</feature>
<evidence type="ECO:0000313" key="4">
    <source>
        <dbReference type="EMBL" id="CAH3110596.1"/>
    </source>
</evidence>
<dbReference type="Pfam" id="PF02263">
    <property type="entry name" value="GBP"/>
    <property type="match status" value="2"/>
</dbReference>
<dbReference type="PANTHER" id="PTHR10751">
    <property type="entry name" value="GUANYLATE BINDING PROTEIN"/>
    <property type="match status" value="1"/>
</dbReference>
<organism evidence="4 5">
    <name type="scientific">Pocillopora meandrina</name>
    <dbReference type="NCBI Taxonomy" id="46732"/>
    <lineage>
        <taxon>Eukaryota</taxon>
        <taxon>Metazoa</taxon>
        <taxon>Cnidaria</taxon>
        <taxon>Anthozoa</taxon>
        <taxon>Hexacorallia</taxon>
        <taxon>Scleractinia</taxon>
        <taxon>Astrocoeniina</taxon>
        <taxon>Pocilloporidae</taxon>
        <taxon>Pocillopora</taxon>
    </lineage>
</organism>
<keyword evidence="5" id="KW-1185">Reference proteome</keyword>